<evidence type="ECO:0000313" key="6">
    <source>
        <dbReference type="EMBL" id="RZT94861.1"/>
    </source>
</evidence>
<feature type="transmembrane region" description="Helical" evidence="4">
    <location>
        <begin position="79"/>
        <end position="97"/>
    </location>
</feature>
<dbReference type="EMBL" id="SHKO01000002">
    <property type="protein sequence ID" value="RZT94861.1"/>
    <property type="molecule type" value="Genomic_DNA"/>
</dbReference>
<dbReference type="PANTHER" id="PTHR11360:SF284">
    <property type="entry name" value="EG:103B4.3 PROTEIN-RELATED"/>
    <property type="match status" value="1"/>
</dbReference>
<keyword evidence="1 4" id="KW-0812">Transmembrane</keyword>
<dbReference type="Pfam" id="PF07690">
    <property type="entry name" value="MFS_1"/>
    <property type="match status" value="1"/>
</dbReference>
<keyword evidence="3 4" id="KW-0472">Membrane</keyword>
<reference evidence="6 7" key="1">
    <citation type="submission" date="2019-02" db="EMBL/GenBank/DDBJ databases">
        <title>Genomic Encyclopedia of Type Strains, Phase IV (KMG-IV): sequencing the most valuable type-strain genomes for metagenomic binning, comparative biology and taxonomic classification.</title>
        <authorList>
            <person name="Goeker M."/>
        </authorList>
    </citation>
    <scope>NUCLEOTIDE SEQUENCE [LARGE SCALE GENOMIC DNA]</scope>
    <source>
        <strain evidence="6 7">DSM 23814</strain>
    </source>
</reference>
<dbReference type="OrthoDB" id="146345at2"/>
<feature type="transmembrane region" description="Helical" evidence="4">
    <location>
        <begin position="49"/>
        <end position="72"/>
    </location>
</feature>
<feature type="transmembrane region" description="Helical" evidence="4">
    <location>
        <begin position="256"/>
        <end position="279"/>
    </location>
</feature>
<keyword evidence="2 4" id="KW-1133">Transmembrane helix</keyword>
<feature type="transmembrane region" description="Helical" evidence="4">
    <location>
        <begin position="222"/>
        <end position="244"/>
    </location>
</feature>
<sequence>MEYPKSEWRMGWKVVLSGALGMGTGYGLLMMTAGLFVKPMQEEFGWSRTALSILPIMGVVSALVLPLTGYLVDRWGPRVVGTFGLVSLMLGCVGFCFVPPDKFLFYCLVIVLGALASASGAMTWVRGVATWFDQSKGLAFGLTFSGISIISAIVLPVLSGVIDDWGWRAGFFVLSLMILFLGLPTVLLWFRERTQEINIDEISPKKIGSTPGFSLALRSPRFWLIFVCFSLVSFPVGGFMYHLVPILTDKGINIQMATAAASAFALSIALGRVAAGFLLDKLWPPGVVCFFFLIPILGVTLVHFLQPHWDWVGPIAALSGVLIGFAQGAEADFAAYLVARYYPIEVFARVYSLLGAAIYGAIALGGVAFATIHDVFSDHAITMMLAGACYLAGGLMILLIEKIEPSLSAEVFSKSEINLKRAEQ</sequence>
<dbReference type="RefSeq" id="WP_130304564.1">
    <property type="nucleotide sequence ID" value="NZ_SHKO01000002.1"/>
</dbReference>
<feature type="transmembrane region" description="Helical" evidence="4">
    <location>
        <begin position="103"/>
        <end position="125"/>
    </location>
</feature>
<feature type="transmembrane region" description="Helical" evidence="4">
    <location>
        <begin position="12"/>
        <end position="37"/>
    </location>
</feature>
<proteinExistence type="predicted"/>
<feature type="transmembrane region" description="Helical" evidence="4">
    <location>
        <begin position="170"/>
        <end position="190"/>
    </location>
</feature>
<evidence type="ECO:0000256" key="2">
    <source>
        <dbReference type="ARBA" id="ARBA00022989"/>
    </source>
</evidence>
<protein>
    <submittedName>
        <fullName evidence="6">Sugar phosphate permease</fullName>
    </submittedName>
</protein>
<dbReference type="InterPro" id="IPR050327">
    <property type="entry name" value="Proton-linked_MCT"/>
</dbReference>
<dbReference type="GO" id="GO:0022857">
    <property type="term" value="F:transmembrane transporter activity"/>
    <property type="evidence" value="ECO:0007669"/>
    <property type="project" value="InterPro"/>
</dbReference>
<comment type="caution">
    <text evidence="6">The sequence shown here is derived from an EMBL/GenBank/DDBJ whole genome shotgun (WGS) entry which is preliminary data.</text>
</comment>
<dbReference type="InterPro" id="IPR036259">
    <property type="entry name" value="MFS_trans_sf"/>
</dbReference>
<organism evidence="6 7">
    <name type="scientific">Advenella incenata</name>
    <dbReference type="NCBI Taxonomy" id="267800"/>
    <lineage>
        <taxon>Bacteria</taxon>
        <taxon>Pseudomonadati</taxon>
        <taxon>Pseudomonadota</taxon>
        <taxon>Betaproteobacteria</taxon>
        <taxon>Burkholderiales</taxon>
        <taxon>Alcaligenaceae</taxon>
    </lineage>
</organism>
<feature type="transmembrane region" description="Helical" evidence="4">
    <location>
        <begin position="379"/>
        <end position="400"/>
    </location>
</feature>
<feature type="transmembrane region" description="Helical" evidence="4">
    <location>
        <begin position="350"/>
        <end position="373"/>
    </location>
</feature>
<feature type="domain" description="Major facilitator superfamily (MFS) profile" evidence="5">
    <location>
        <begin position="13"/>
        <end position="404"/>
    </location>
</feature>
<dbReference type="InterPro" id="IPR020846">
    <property type="entry name" value="MFS_dom"/>
</dbReference>
<feature type="transmembrane region" description="Helical" evidence="4">
    <location>
        <begin position="137"/>
        <end position="158"/>
    </location>
</feature>
<dbReference type="AlphaFoldDB" id="A0A4Q7VFU8"/>
<dbReference type="PROSITE" id="PS50850">
    <property type="entry name" value="MFS"/>
    <property type="match status" value="1"/>
</dbReference>
<evidence type="ECO:0000256" key="4">
    <source>
        <dbReference type="SAM" id="Phobius"/>
    </source>
</evidence>
<evidence type="ECO:0000259" key="5">
    <source>
        <dbReference type="PROSITE" id="PS50850"/>
    </source>
</evidence>
<feature type="transmembrane region" description="Helical" evidence="4">
    <location>
        <begin position="286"/>
        <end position="305"/>
    </location>
</feature>
<gene>
    <name evidence="6" type="ORF">EV681_3292</name>
</gene>
<accession>A0A4Q7VFU8</accession>
<dbReference type="PANTHER" id="PTHR11360">
    <property type="entry name" value="MONOCARBOXYLATE TRANSPORTER"/>
    <property type="match status" value="1"/>
</dbReference>
<evidence type="ECO:0000313" key="7">
    <source>
        <dbReference type="Proteomes" id="UP000293398"/>
    </source>
</evidence>
<name>A0A4Q7VFU8_9BURK</name>
<feature type="transmembrane region" description="Helical" evidence="4">
    <location>
        <begin position="311"/>
        <end position="338"/>
    </location>
</feature>
<dbReference type="Proteomes" id="UP000293398">
    <property type="component" value="Unassembled WGS sequence"/>
</dbReference>
<dbReference type="SUPFAM" id="SSF103473">
    <property type="entry name" value="MFS general substrate transporter"/>
    <property type="match status" value="1"/>
</dbReference>
<evidence type="ECO:0000256" key="3">
    <source>
        <dbReference type="ARBA" id="ARBA00023136"/>
    </source>
</evidence>
<keyword evidence="7" id="KW-1185">Reference proteome</keyword>
<dbReference type="InterPro" id="IPR011701">
    <property type="entry name" value="MFS"/>
</dbReference>
<evidence type="ECO:0000256" key="1">
    <source>
        <dbReference type="ARBA" id="ARBA00022692"/>
    </source>
</evidence>
<dbReference type="Gene3D" id="1.20.1250.20">
    <property type="entry name" value="MFS general substrate transporter like domains"/>
    <property type="match status" value="2"/>
</dbReference>